<feature type="transmembrane region" description="Helical" evidence="8">
    <location>
        <begin position="15"/>
        <end position="36"/>
    </location>
</feature>
<dbReference type="PANTHER" id="PTHR30558">
    <property type="entry name" value="EXBD MEMBRANE COMPONENT OF PMF-DRIVEN MACROMOLECULE IMPORT SYSTEM"/>
    <property type="match status" value="1"/>
</dbReference>
<evidence type="ECO:0000256" key="8">
    <source>
        <dbReference type="SAM" id="Phobius"/>
    </source>
</evidence>
<name>A0A512MDP2_9BACT</name>
<dbReference type="GO" id="GO:0015031">
    <property type="term" value="P:protein transport"/>
    <property type="evidence" value="ECO:0007669"/>
    <property type="project" value="UniProtKB-KW"/>
</dbReference>
<evidence type="ECO:0000256" key="7">
    <source>
        <dbReference type="RuleBase" id="RU003879"/>
    </source>
</evidence>
<evidence type="ECO:0000256" key="3">
    <source>
        <dbReference type="ARBA" id="ARBA00022475"/>
    </source>
</evidence>
<reference evidence="9 10" key="1">
    <citation type="submission" date="2019-07" db="EMBL/GenBank/DDBJ databases">
        <title>Whole genome shotgun sequence of Brevifollis gellanilyticus NBRC 108608.</title>
        <authorList>
            <person name="Hosoyama A."/>
            <person name="Uohara A."/>
            <person name="Ohji S."/>
            <person name="Ichikawa N."/>
        </authorList>
    </citation>
    <scope>NUCLEOTIDE SEQUENCE [LARGE SCALE GENOMIC DNA]</scope>
    <source>
        <strain evidence="9 10">NBRC 108608</strain>
    </source>
</reference>
<dbReference type="AlphaFoldDB" id="A0A512MDP2"/>
<comment type="subcellular location">
    <subcellularLocation>
        <location evidence="1">Cell membrane</location>
        <topology evidence="1">Single-pass membrane protein</topology>
    </subcellularLocation>
    <subcellularLocation>
        <location evidence="7">Cell membrane</location>
        <topology evidence="7">Single-pass type II membrane protein</topology>
    </subcellularLocation>
</comment>
<evidence type="ECO:0000256" key="4">
    <source>
        <dbReference type="ARBA" id="ARBA00022692"/>
    </source>
</evidence>
<keyword evidence="3" id="KW-1003">Cell membrane</keyword>
<dbReference type="Pfam" id="PF02472">
    <property type="entry name" value="ExbD"/>
    <property type="match status" value="1"/>
</dbReference>
<evidence type="ECO:0000256" key="1">
    <source>
        <dbReference type="ARBA" id="ARBA00004162"/>
    </source>
</evidence>
<dbReference type="Gene3D" id="3.30.420.270">
    <property type="match status" value="1"/>
</dbReference>
<evidence type="ECO:0000256" key="5">
    <source>
        <dbReference type="ARBA" id="ARBA00022989"/>
    </source>
</evidence>
<keyword evidence="6 8" id="KW-0472">Membrane</keyword>
<dbReference type="EMBL" id="BKAG01000037">
    <property type="protein sequence ID" value="GEP44847.1"/>
    <property type="molecule type" value="Genomic_DNA"/>
</dbReference>
<proteinExistence type="inferred from homology"/>
<gene>
    <name evidence="9" type="ORF">BGE01nite_41380</name>
</gene>
<dbReference type="GO" id="GO:0005886">
    <property type="term" value="C:plasma membrane"/>
    <property type="evidence" value="ECO:0007669"/>
    <property type="project" value="UniProtKB-SubCell"/>
</dbReference>
<dbReference type="RefSeq" id="WP_146853187.1">
    <property type="nucleotide sequence ID" value="NZ_BKAG01000037.1"/>
</dbReference>
<keyword evidence="7" id="KW-0653">Protein transport</keyword>
<evidence type="ECO:0000313" key="9">
    <source>
        <dbReference type="EMBL" id="GEP44847.1"/>
    </source>
</evidence>
<keyword evidence="10" id="KW-1185">Reference proteome</keyword>
<keyword evidence="5 8" id="KW-1133">Transmembrane helix</keyword>
<sequence length="135" mass="14900">MKFRKRPKKHAKIEVVPLIDVVFFLLATFVMVSLSMTKNEGITVNVPAASSSAPKEKTDAPLTLSVAQQGEIFFNKEKINFAQLPIRLQNFKAANKEPQVVINADGKAEYSNVVAVIDEVKKTGITKVALSTERK</sequence>
<evidence type="ECO:0000313" key="10">
    <source>
        <dbReference type="Proteomes" id="UP000321577"/>
    </source>
</evidence>
<dbReference type="Proteomes" id="UP000321577">
    <property type="component" value="Unassembled WGS sequence"/>
</dbReference>
<dbReference type="OrthoDB" id="9793581at2"/>
<protein>
    <submittedName>
        <fullName evidence="9">Biopolymer transporter ExbD</fullName>
    </submittedName>
</protein>
<evidence type="ECO:0000256" key="2">
    <source>
        <dbReference type="ARBA" id="ARBA00005811"/>
    </source>
</evidence>
<accession>A0A512MDP2</accession>
<dbReference type="GO" id="GO:0022857">
    <property type="term" value="F:transmembrane transporter activity"/>
    <property type="evidence" value="ECO:0007669"/>
    <property type="project" value="InterPro"/>
</dbReference>
<evidence type="ECO:0000256" key="6">
    <source>
        <dbReference type="ARBA" id="ARBA00023136"/>
    </source>
</evidence>
<organism evidence="9 10">
    <name type="scientific">Brevifollis gellanilyticus</name>
    <dbReference type="NCBI Taxonomy" id="748831"/>
    <lineage>
        <taxon>Bacteria</taxon>
        <taxon>Pseudomonadati</taxon>
        <taxon>Verrucomicrobiota</taxon>
        <taxon>Verrucomicrobiia</taxon>
        <taxon>Verrucomicrobiales</taxon>
        <taxon>Verrucomicrobiaceae</taxon>
    </lineage>
</organism>
<keyword evidence="7" id="KW-0813">Transport</keyword>
<keyword evidence="4 7" id="KW-0812">Transmembrane</keyword>
<comment type="similarity">
    <text evidence="2 7">Belongs to the ExbD/TolR family.</text>
</comment>
<comment type="caution">
    <text evidence="9">The sequence shown here is derived from an EMBL/GenBank/DDBJ whole genome shotgun (WGS) entry which is preliminary data.</text>
</comment>
<dbReference type="InterPro" id="IPR003400">
    <property type="entry name" value="ExbD"/>
</dbReference>